<evidence type="ECO:0000313" key="6">
    <source>
        <dbReference type="EMBL" id="KAK4470277.1"/>
    </source>
</evidence>
<dbReference type="PANTHER" id="PTHR13194">
    <property type="entry name" value="COMPLEX I INTERMEDIATE-ASSOCIATED PROTEIN 30"/>
    <property type="match status" value="1"/>
</dbReference>
<keyword evidence="4" id="KW-0143">Chaperone</keyword>
<name>A0AAE2D3X5_SCHME</name>
<dbReference type="GO" id="GO:0006120">
    <property type="term" value="P:mitochondrial electron transport, NADH to ubiquinone"/>
    <property type="evidence" value="ECO:0007669"/>
    <property type="project" value="TreeGrafter"/>
</dbReference>
<dbReference type="PANTHER" id="PTHR13194:SF18">
    <property type="entry name" value="COMPLEX I INTERMEDIATE-ASSOCIATED PROTEIN 30, MITOCHONDRIAL"/>
    <property type="match status" value="1"/>
</dbReference>
<reference evidence="6" key="2">
    <citation type="journal article" date="2023" name="Infect Dis Poverty">
        <title>Chromosome-scale genome of the human blood fluke Schistosoma mekongi and its implications for public health.</title>
        <authorList>
            <person name="Zhou M."/>
            <person name="Xu L."/>
            <person name="Xu D."/>
            <person name="Chen W."/>
            <person name="Khan J."/>
            <person name="Hu Y."/>
            <person name="Huang H."/>
            <person name="Wei H."/>
            <person name="Zhang Y."/>
            <person name="Chusongsang P."/>
            <person name="Tanasarnprasert K."/>
            <person name="Hu X."/>
            <person name="Limpanont Y."/>
            <person name="Lv Z."/>
        </authorList>
    </citation>
    <scope>NUCLEOTIDE SEQUENCE</scope>
    <source>
        <strain evidence="6">LV_2022a</strain>
    </source>
</reference>
<dbReference type="GO" id="GO:0051082">
    <property type="term" value="F:unfolded protein binding"/>
    <property type="evidence" value="ECO:0007669"/>
    <property type="project" value="TreeGrafter"/>
</dbReference>
<keyword evidence="7" id="KW-1185">Reference proteome</keyword>
<dbReference type="SUPFAM" id="SSF49785">
    <property type="entry name" value="Galactose-binding domain-like"/>
    <property type="match status" value="1"/>
</dbReference>
<feature type="domain" description="NADH:ubiquinone oxidoreductase intermediate-associated protein 30" evidence="5">
    <location>
        <begin position="218"/>
        <end position="360"/>
    </location>
</feature>
<comment type="subcellular location">
    <subcellularLocation>
        <location evidence="1">Mitochondrion</location>
    </subcellularLocation>
</comment>
<gene>
    <name evidence="6" type="ORF">MN116_005848</name>
</gene>
<reference evidence="6" key="1">
    <citation type="submission" date="2022-04" db="EMBL/GenBank/DDBJ databases">
        <authorList>
            <person name="Xu L."/>
            <person name="Lv Z."/>
        </authorList>
    </citation>
    <scope>NUCLEOTIDE SEQUENCE</scope>
    <source>
        <strain evidence="6">LV_2022a</strain>
    </source>
</reference>
<dbReference type="EMBL" id="JALJAT010000004">
    <property type="protein sequence ID" value="KAK4470277.1"/>
    <property type="molecule type" value="Genomic_DNA"/>
</dbReference>
<comment type="caution">
    <text evidence="6">The sequence shown here is derived from an EMBL/GenBank/DDBJ whole genome shotgun (WGS) entry which is preliminary data.</text>
</comment>
<proteinExistence type="inferred from homology"/>
<accession>A0AAE2D3X5</accession>
<keyword evidence="3" id="KW-0496">Mitochondrion</keyword>
<organism evidence="6 7">
    <name type="scientific">Schistosoma mekongi</name>
    <name type="common">Parasitic worm</name>
    <dbReference type="NCBI Taxonomy" id="38744"/>
    <lineage>
        <taxon>Eukaryota</taxon>
        <taxon>Metazoa</taxon>
        <taxon>Spiralia</taxon>
        <taxon>Lophotrochozoa</taxon>
        <taxon>Platyhelminthes</taxon>
        <taxon>Trematoda</taxon>
        <taxon>Digenea</taxon>
        <taxon>Strigeidida</taxon>
        <taxon>Schistosomatoidea</taxon>
        <taxon>Schistosomatidae</taxon>
        <taxon>Schistosoma</taxon>
    </lineage>
</organism>
<sequence>MKHLLTPRLTSLSIFLTVSRVSFHSQSNLLYASTSRDTFGRSMSVQNLEERRNKMPFPIFLLLKWWLKIRPLKVEIADLRRRILRNKEGFDTKIHSRTRYFVRFPFLTDEEFASWSVTSDSDHGEGYSWAEFVRSSRSAAGCANALSLNESVYPNITITGDNNDTSETTRTSIATSFDDPNRDHEFGYTHPVSYPKLSYRPGGKQANSEAIVMTSSDPKFKGYGHFRGFISTRVPKRGDLVRSGFANLRSPESRLFGFVMPYGFEAYSHLVIRYRGDGRKYQIVVLPREGWDFNRFDTHQFALFTRGGPYWQIAKIPLSKFYRAHSSIVHTRQRAANLGNMRLFSLTLMDDIEGPFSLELDYIGLYFDEQQSDIFDYEQYTRSGILN</sequence>
<evidence type="ECO:0000256" key="4">
    <source>
        <dbReference type="ARBA" id="ARBA00023186"/>
    </source>
</evidence>
<protein>
    <recommendedName>
        <fullName evidence="5">NADH:ubiquinone oxidoreductase intermediate-associated protein 30 domain-containing protein</fullName>
    </recommendedName>
</protein>
<dbReference type="GO" id="GO:0032981">
    <property type="term" value="P:mitochondrial respiratory chain complex I assembly"/>
    <property type="evidence" value="ECO:0007669"/>
    <property type="project" value="TreeGrafter"/>
</dbReference>
<dbReference type="Pfam" id="PF08547">
    <property type="entry name" value="CIA30"/>
    <property type="match status" value="1"/>
</dbReference>
<evidence type="ECO:0000256" key="1">
    <source>
        <dbReference type="ARBA" id="ARBA00004173"/>
    </source>
</evidence>
<dbReference type="GO" id="GO:0005739">
    <property type="term" value="C:mitochondrion"/>
    <property type="evidence" value="ECO:0007669"/>
    <property type="project" value="UniProtKB-SubCell"/>
</dbReference>
<dbReference type="InterPro" id="IPR013857">
    <property type="entry name" value="NADH-UbQ_OxRdtase-assoc_prot30"/>
</dbReference>
<dbReference type="AlphaFoldDB" id="A0AAE2D3X5"/>
<evidence type="ECO:0000313" key="7">
    <source>
        <dbReference type="Proteomes" id="UP001292079"/>
    </source>
</evidence>
<dbReference type="InterPro" id="IPR039131">
    <property type="entry name" value="NDUFAF1"/>
</dbReference>
<dbReference type="InterPro" id="IPR008979">
    <property type="entry name" value="Galactose-bd-like_sf"/>
</dbReference>
<dbReference type="Proteomes" id="UP001292079">
    <property type="component" value="Unassembled WGS sequence"/>
</dbReference>
<evidence type="ECO:0000256" key="3">
    <source>
        <dbReference type="ARBA" id="ARBA00023128"/>
    </source>
</evidence>
<evidence type="ECO:0000259" key="5">
    <source>
        <dbReference type="Pfam" id="PF08547"/>
    </source>
</evidence>
<comment type="similarity">
    <text evidence="2">Belongs to the CIA30 family.</text>
</comment>
<evidence type="ECO:0000256" key="2">
    <source>
        <dbReference type="ARBA" id="ARBA00007884"/>
    </source>
</evidence>